<evidence type="ECO:0000256" key="3">
    <source>
        <dbReference type="ARBA" id="ARBA00008278"/>
    </source>
</evidence>
<dbReference type="InterPro" id="IPR017907">
    <property type="entry name" value="Znf_RING_CS"/>
</dbReference>
<dbReference type="PROSITE" id="PS50053">
    <property type="entry name" value="UBIQUITIN_2"/>
    <property type="match status" value="1"/>
</dbReference>
<evidence type="ECO:0000256" key="10">
    <source>
        <dbReference type="ARBA" id="ARBA00022771"/>
    </source>
</evidence>
<dbReference type="InterPro" id="IPR013083">
    <property type="entry name" value="Znf_RING/FYVE/PHD"/>
</dbReference>
<evidence type="ECO:0000313" key="20">
    <source>
        <dbReference type="Proteomes" id="UP000796761"/>
    </source>
</evidence>
<dbReference type="InterPro" id="IPR047559">
    <property type="entry name" value="HOIL1_RBR_mRING-HC-C3HC3D"/>
</dbReference>
<comment type="pathway">
    <text evidence="2">Protein modification; protein ubiquitination.</text>
</comment>
<dbReference type="SMART" id="SM00547">
    <property type="entry name" value="ZnF_RBZ"/>
    <property type="match status" value="1"/>
</dbReference>
<dbReference type="PROSITE" id="PS00518">
    <property type="entry name" value="ZF_RING_1"/>
    <property type="match status" value="1"/>
</dbReference>
<evidence type="ECO:0000256" key="7">
    <source>
        <dbReference type="ARBA" id="ARBA00022679"/>
    </source>
</evidence>
<proteinExistence type="inferred from homology"/>
<reference evidence="19" key="1">
    <citation type="submission" date="2019-04" db="EMBL/GenBank/DDBJ databases">
        <title>Genome assembly of Zosterops borbonicus 15179.</title>
        <authorList>
            <person name="Leroy T."/>
            <person name="Anselmetti Y."/>
            <person name="Tilak M.-K."/>
            <person name="Nabholz B."/>
        </authorList>
    </citation>
    <scope>NUCLEOTIDE SEQUENCE</scope>
    <source>
        <strain evidence="19">HGM_15179</strain>
        <tissue evidence="19">Muscle</tissue>
    </source>
</reference>
<keyword evidence="7" id="KW-0808">Transferase</keyword>
<dbReference type="InterPro" id="IPR047558">
    <property type="entry name" value="BRcat_RBR_HOIL1"/>
</dbReference>
<dbReference type="PANTHER" id="PTHR22770:SF45">
    <property type="entry name" value="RANBP-TYPE AND C3HC4-TYPE ZINC FINGER-CONTAINING PROTEIN 1"/>
    <property type="match status" value="1"/>
</dbReference>
<dbReference type="FunFam" id="3.30.40.10:FF:000137">
    <property type="entry name" value="RanBP-type and C3HC4-type zinc finger-containing protein 1"/>
    <property type="match status" value="1"/>
</dbReference>
<dbReference type="GO" id="GO:0043130">
    <property type="term" value="F:ubiquitin binding"/>
    <property type="evidence" value="ECO:0007669"/>
    <property type="project" value="TreeGrafter"/>
</dbReference>
<dbReference type="CDD" id="cd20358">
    <property type="entry name" value="Rcat_RBR_HOIL1"/>
    <property type="match status" value="1"/>
</dbReference>
<comment type="caution">
    <text evidence="19">The sequence shown here is derived from an EMBL/GenBank/DDBJ whole genome shotgun (WGS) entry which is preliminary data.</text>
</comment>
<feature type="compositionally biased region" description="Pro residues" evidence="14">
    <location>
        <begin position="356"/>
        <end position="366"/>
    </location>
</feature>
<dbReference type="PROSITE" id="PS50199">
    <property type="entry name" value="ZF_RANBP2_2"/>
    <property type="match status" value="1"/>
</dbReference>
<dbReference type="Gene3D" id="3.10.20.90">
    <property type="entry name" value="Phosphatidylinositol 3-kinase Catalytic Subunit, Chain A, domain 1"/>
    <property type="match status" value="1"/>
</dbReference>
<evidence type="ECO:0000256" key="5">
    <source>
        <dbReference type="ARBA" id="ARBA00017887"/>
    </source>
</evidence>
<dbReference type="InterPro" id="IPR044066">
    <property type="entry name" value="TRIAD_supradom"/>
</dbReference>
<dbReference type="CDD" id="cd20345">
    <property type="entry name" value="BRcat_RBR_HOIL1"/>
    <property type="match status" value="1"/>
</dbReference>
<dbReference type="CDD" id="cd01799">
    <property type="entry name" value="Ubl_HOIL1"/>
    <property type="match status" value="1"/>
</dbReference>
<organism evidence="19 20">
    <name type="scientific">Zosterops borbonicus</name>
    <dbReference type="NCBI Taxonomy" id="364589"/>
    <lineage>
        <taxon>Eukaryota</taxon>
        <taxon>Metazoa</taxon>
        <taxon>Chordata</taxon>
        <taxon>Craniata</taxon>
        <taxon>Vertebrata</taxon>
        <taxon>Euteleostomi</taxon>
        <taxon>Archelosauria</taxon>
        <taxon>Archosauria</taxon>
        <taxon>Dinosauria</taxon>
        <taxon>Saurischia</taxon>
        <taxon>Theropoda</taxon>
        <taxon>Coelurosauria</taxon>
        <taxon>Aves</taxon>
        <taxon>Neognathae</taxon>
        <taxon>Neoaves</taxon>
        <taxon>Telluraves</taxon>
        <taxon>Australaves</taxon>
        <taxon>Passeriformes</taxon>
        <taxon>Sylvioidea</taxon>
        <taxon>Zosteropidae</taxon>
        <taxon>Zosterops</taxon>
    </lineage>
</organism>
<keyword evidence="9" id="KW-0677">Repeat</keyword>
<dbReference type="GO" id="GO:0061630">
    <property type="term" value="F:ubiquitin protein ligase activity"/>
    <property type="evidence" value="ECO:0007669"/>
    <property type="project" value="UniProtKB-EC"/>
</dbReference>
<evidence type="ECO:0000313" key="19">
    <source>
        <dbReference type="EMBL" id="TRZ09746.1"/>
    </source>
</evidence>
<dbReference type="InterPro" id="IPR011993">
    <property type="entry name" value="PH-like_dom_sf"/>
</dbReference>
<dbReference type="GO" id="GO:0071797">
    <property type="term" value="C:LUBAC complex"/>
    <property type="evidence" value="ECO:0007669"/>
    <property type="project" value="TreeGrafter"/>
</dbReference>
<dbReference type="FunFam" id="1.20.120.1750:FF:000012">
    <property type="entry name" value="ranBP-type and C3HC4-type zinc finger-containing protein 1 isoform X1"/>
    <property type="match status" value="1"/>
</dbReference>
<dbReference type="UniPathway" id="UPA00143"/>
<keyword evidence="20" id="KW-1185">Reference proteome</keyword>
<dbReference type="Pfam" id="PF16764">
    <property type="entry name" value="Sharpin_PH"/>
    <property type="match status" value="1"/>
</dbReference>
<dbReference type="InterPro" id="IPR001876">
    <property type="entry name" value="Znf_RanBP2"/>
</dbReference>
<protein>
    <recommendedName>
        <fullName evidence="5">RanBP-type and C3HC4-type zinc finger-containing protein 1</fullName>
        <ecNumber evidence="4">2.3.2.31</ecNumber>
    </recommendedName>
</protein>
<dbReference type="InterPro" id="IPR051628">
    <property type="entry name" value="LUBAC_E3_Ligases"/>
</dbReference>
<dbReference type="Gene3D" id="3.30.40.10">
    <property type="entry name" value="Zinc/RING finger domain, C3HC4 (zinc finger)"/>
    <property type="match status" value="1"/>
</dbReference>
<evidence type="ECO:0000256" key="9">
    <source>
        <dbReference type="ARBA" id="ARBA00022737"/>
    </source>
</evidence>
<sequence>MAAPGAPGPGPVPAPATVLMAARAELAAPCRLLPAAAGGAALRLQLSVQPGADGRRRFRLGLRPAEAGGGAPVAEFDLRDISYHVCGPASHELQLPPLGTAETAGSPGPSGTEGTVVALRFPEEREAQQWWTVLSSSLREARRAPEGDTGTSLVPPPPEDTEQDPEEAQVLELAQTEELALQLAEAVAFGDEVVAAQSAVALARRHAELSVSLRDRDRQGTEISLSVVVEDAASSAAITLRVQPHITIGTLKEQVFRELGFPALAQRWIIGQSLCRDGRSLSSYGIRGDGDTAFLFLLTATAAGLGRQQQAQSLLRAAGLGDASPASGRVPEPLDLGELGNHLESLQLWDSAGAPPMAPEPRPPSPDQGWPCPRCTFLNKPTRPGCEMCSSPRPEGYRVPGGHRPDPAEQRRLQREQDGTRQCQQALEAERQQNFQQLLRAEQAELVPNPEPLECGICLQGVPAGRGVLLRDCLHSFCRECLRQVIEHSEEPAVPCPYRDVTYACDSHLQEREIRALLSPEEHARFLARGLALAERRSRNSFHCRGRDCPGWCFTEDTVNQFPCPVCGALNCLVCKAIHEGQDCRQYQDELQLRALHDAAARQTRDMLQTLVQQGEAMHCPTCRIVVQKKDGCDWIRCTMCHTEICWVTKGPRWGPAGPGDTSGGCRCNVNGQRCHPQCQNCH</sequence>
<accession>A0A8K1G122</accession>
<evidence type="ECO:0000259" key="18">
    <source>
        <dbReference type="PROSITE" id="PS51873"/>
    </source>
</evidence>
<dbReference type="FunFam" id="3.10.20.90:FF:000130">
    <property type="entry name" value="SHANK-associated RH domain interactor"/>
    <property type="match status" value="1"/>
</dbReference>
<dbReference type="InterPro" id="IPR057468">
    <property type="entry name" value="HOIL-1/Sharpin_LTM"/>
</dbReference>
<dbReference type="PROSITE" id="PS50089">
    <property type="entry name" value="ZF_RING_2"/>
    <property type="match status" value="1"/>
</dbReference>
<evidence type="ECO:0000259" key="15">
    <source>
        <dbReference type="PROSITE" id="PS50053"/>
    </source>
</evidence>
<dbReference type="Pfam" id="PF25393">
    <property type="entry name" value="LTM"/>
    <property type="match status" value="1"/>
</dbReference>
<dbReference type="InterPro" id="IPR000626">
    <property type="entry name" value="Ubiquitin-like_dom"/>
</dbReference>
<evidence type="ECO:0000256" key="12">
    <source>
        <dbReference type="ARBA" id="ARBA00022833"/>
    </source>
</evidence>
<dbReference type="CDD" id="cd16633">
    <property type="entry name" value="mRING-HC-C3HC3D_RBR_HOIL1"/>
    <property type="match status" value="1"/>
</dbReference>
<dbReference type="OrthoDB" id="261960at2759"/>
<feature type="domain" description="RanBP2-type" evidence="17">
    <location>
        <begin position="366"/>
        <end position="395"/>
    </location>
</feature>
<dbReference type="PROSITE" id="PS51873">
    <property type="entry name" value="TRIAD"/>
    <property type="match status" value="1"/>
</dbReference>
<comment type="similarity">
    <text evidence="3">Belongs to the RBR family.</text>
</comment>
<dbReference type="GO" id="GO:0008270">
    <property type="term" value="F:zinc ion binding"/>
    <property type="evidence" value="ECO:0007669"/>
    <property type="project" value="UniProtKB-KW"/>
</dbReference>
<keyword evidence="10 13" id="KW-0863">Zinc-finger</keyword>
<evidence type="ECO:0000256" key="6">
    <source>
        <dbReference type="ARBA" id="ARBA00022553"/>
    </source>
</evidence>
<dbReference type="SUPFAM" id="SSF54236">
    <property type="entry name" value="Ubiquitin-like"/>
    <property type="match status" value="1"/>
</dbReference>
<dbReference type="SUPFAM" id="SSF90209">
    <property type="entry name" value="Ran binding protein zinc finger-like"/>
    <property type="match status" value="1"/>
</dbReference>
<dbReference type="InterPro" id="IPR001841">
    <property type="entry name" value="Znf_RING"/>
</dbReference>
<dbReference type="GO" id="GO:0097039">
    <property type="term" value="P:protein linear polyubiquitination"/>
    <property type="evidence" value="ECO:0007669"/>
    <property type="project" value="TreeGrafter"/>
</dbReference>
<dbReference type="Gene3D" id="2.30.29.30">
    <property type="entry name" value="Pleckstrin-homology domain (PH domain)/Phosphotyrosine-binding domain (PTB)"/>
    <property type="match status" value="1"/>
</dbReference>
<dbReference type="SUPFAM" id="SSF57850">
    <property type="entry name" value="RING/U-box"/>
    <property type="match status" value="3"/>
</dbReference>
<feature type="domain" description="Ubiquitin-like" evidence="15">
    <location>
        <begin position="223"/>
        <end position="286"/>
    </location>
</feature>
<keyword evidence="8" id="KW-0479">Metal-binding</keyword>
<dbReference type="EC" id="2.3.2.31" evidence="4"/>
<evidence type="ECO:0000259" key="17">
    <source>
        <dbReference type="PROSITE" id="PS50199"/>
    </source>
</evidence>
<evidence type="ECO:0000259" key="16">
    <source>
        <dbReference type="PROSITE" id="PS50089"/>
    </source>
</evidence>
<dbReference type="Pfam" id="PF13639">
    <property type="entry name" value="zf-RING_2"/>
    <property type="match status" value="1"/>
</dbReference>
<evidence type="ECO:0000256" key="1">
    <source>
        <dbReference type="ARBA" id="ARBA00001798"/>
    </source>
</evidence>
<comment type="catalytic activity">
    <reaction evidence="1">
        <text>[E2 ubiquitin-conjugating enzyme]-S-ubiquitinyl-L-cysteine + [acceptor protein]-L-lysine = [E2 ubiquitin-conjugating enzyme]-L-cysteine + [acceptor protein]-N(6)-ubiquitinyl-L-lysine.</text>
        <dbReference type="EC" id="2.3.2.31"/>
    </reaction>
</comment>
<evidence type="ECO:0000256" key="4">
    <source>
        <dbReference type="ARBA" id="ARBA00012251"/>
    </source>
</evidence>
<dbReference type="GO" id="GO:0043123">
    <property type="term" value="P:positive regulation of canonical NF-kappaB signal transduction"/>
    <property type="evidence" value="ECO:0007669"/>
    <property type="project" value="TreeGrafter"/>
</dbReference>
<dbReference type="PROSITE" id="PS01358">
    <property type="entry name" value="ZF_RANBP2_1"/>
    <property type="match status" value="1"/>
</dbReference>
<dbReference type="InterPro" id="IPR031912">
    <property type="entry name" value="Sharpin_PH"/>
</dbReference>
<evidence type="ECO:0000256" key="11">
    <source>
        <dbReference type="ARBA" id="ARBA00022786"/>
    </source>
</evidence>
<evidence type="ECO:0000256" key="8">
    <source>
        <dbReference type="ARBA" id="ARBA00022723"/>
    </source>
</evidence>
<feature type="region of interest" description="Disordered" evidence="14">
    <location>
        <begin position="351"/>
        <end position="370"/>
    </location>
</feature>
<feature type="region of interest" description="Disordered" evidence="14">
    <location>
        <begin position="389"/>
        <end position="421"/>
    </location>
</feature>
<dbReference type="GO" id="GO:0009893">
    <property type="term" value="P:positive regulation of metabolic process"/>
    <property type="evidence" value="ECO:0007669"/>
    <property type="project" value="UniProtKB-ARBA"/>
</dbReference>
<dbReference type="InterPro" id="IPR047557">
    <property type="entry name" value="Rcat_RBR_HOIL1"/>
</dbReference>
<dbReference type="Proteomes" id="UP000796761">
    <property type="component" value="Unassembled WGS sequence"/>
</dbReference>
<keyword evidence="12" id="KW-0862">Zinc</keyword>
<keyword evidence="6" id="KW-0597">Phosphoprotein</keyword>
<feature type="region of interest" description="Disordered" evidence="14">
    <location>
        <begin position="140"/>
        <end position="167"/>
    </location>
</feature>
<dbReference type="EMBL" id="SWJQ01001002">
    <property type="protein sequence ID" value="TRZ09746.1"/>
    <property type="molecule type" value="Genomic_DNA"/>
</dbReference>
<dbReference type="AlphaFoldDB" id="A0A8K1G122"/>
<keyword evidence="11" id="KW-0833">Ubl conjugation pathway</keyword>
<dbReference type="InterPro" id="IPR029071">
    <property type="entry name" value="Ubiquitin-like_domsf"/>
</dbReference>
<evidence type="ECO:0000256" key="13">
    <source>
        <dbReference type="PROSITE-ProRule" id="PRU00322"/>
    </source>
</evidence>
<feature type="domain" description="RING-type" evidence="18">
    <location>
        <begin position="451"/>
        <end position="679"/>
    </location>
</feature>
<evidence type="ECO:0000256" key="14">
    <source>
        <dbReference type="SAM" id="MobiDB-lite"/>
    </source>
</evidence>
<feature type="domain" description="RING-type" evidence="16">
    <location>
        <begin position="455"/>
        <end position="497"/>
    </location>
</feature>
<name>A0A8K1G122_9PASS</name>
<gene>
    <name evidence="19" type="ORF">HGM15179_017356</name>
</gene>
<dbReference type="InterPro" id="IPR036443">
    <property type="entry name" value="Znf_RanBP2_sf"/>
</dbReference>
<evidence type="ECO:0000256" key="2">
    <source>
        <dbReference type="ARBA" id="ARBA00004906"/>
    </source>
</evidence>
<dbReference type="GO" id="GO:0043161">
    <property type="term" value="P:proteasome-mediated ubiquitin-dependent protein catabolic process"/>
    <property type="evidence" value="ECO:0007669"/>
    <property type="project" value="TreeGrafter"/>
</dbReference>
<dbReference type="PANTHER" id="PTHR22770">
    <property type="entry name" value="UBIQUITIN CONJUGATING ENZYME 7 INTERACTING PROTEIN-RELATED"/>
    <property type="match status" value="1"/>
</dbReference>
<dbReference type="Gene3D" id="1.20.120.1750">
    <property type="match status" value="1"/>
</dbReference>
<dbReference type="Gene3D" id="2.30.30.380">
    <property type="entry name" value="Zn-finger domain of Sec23/24"/>
    <property type="match status" value="1"/>
</dbReference>
<feature type="compositionally biased region" description="Basic and acidic residues" evidence="14">
    <location>
        <begin position="403"/>
        <end position="419"/>
    </location>
</feature>